<dbReference type="EMBL" id="AP013548">
    <property type="protein sequence ID" value="BAQ94433.1"/>
    <property type="molecule type" value="Genomic_DNA"/>
</dbReference>
<dbReference type="Proteomes" id="UP000504725">
    <property type="component" value="Segment"/>
</dbReference>
<protein>
    <submittedName>
        <fullName evidence="1">Uncharacterized protein</fullName>
    </submittedName>
</protein>
<organism evidence="1 2">
    <name type="scientific">uncultured phage_MedDCM-OCT-S38-C3</name>
    <dbReference type="NCBI Taxonomy" id="2740803"/>
    <lineage>
        <taxon>Viruses</taxon>
        <taxon>Duplodnaviria</taxon>
        <taxon>Heunggongvirae</taxon>
        <taxon>Uroviricota</taxon>
        <taxon>Caudoviricetes</taxon>
        <taxon>Autographivirales</taxon>
        <taxon>Stopalavirus</taxon>
        <taxon>Stopalavirus S38C3</taxon>
    </lineage>
</organism>
<proteinExistence type="predicted"/>
<dbReference type="GeneID" id="55412203"/>
<evidence type="ECO:0000313" key="2">
    <source>
        <dbReference type="Proteomes" id="UP000504725"/>
    </source>
</evidence>
<sequence length="151" mass="17088">MAPLLAPDTFLAIAEMVAAQLRIKEADRWSPQICQLKYISFTSEFPEVSDQQFLWAAEKWLQSTAGEDFLRYPTWTELMSPLYRCENGLANREWGFKEELPALVAPTAEQLAMMPASPEPPLALPPAEGPTYHGLTKQIWQNYLNEVLDGT</sequence>
<dbReference type="KEGG" id="vg:55412203"/>
<dbReference type="RefSeq" id="YP_009777930.1">
    <property type="nucleotide sequence ID" value="NC_047707.1"/>
</dbReference>
<keyword evidence="2" id="KW-1185">Reference proteome</keyword>
<name>A0A6S4PGU8_9CAUD</name>
<accession>A0A6S4PGU8</accession>
<evidence type="ECO:0000313" key="1">
    <source>
        <dbReference type="EMBL" id="BAQ94433.1"/>
    </source>
</evidence>
<reference evidence="1 2" key="1">
    <citation type="journal article" date="2013" name="PLoS Genet.">
        <title>Expanding the Marine Virosphere Using Metagenomics.</title>
        <authorList>
            <person name="Mizuno C.M."/>
            <person name="Rodriguez-Valera F."/>
            <person name="Kimes N.E."/>
            <person name="Ghai R."/>
        </authorList>
    </citation>
    <scope>NUCLEOTIDE SEQUENCE [LARGE SCALE GENOMIC DNA]</scope>
    <source>
        <strain evidence="1">UvMED-CGR-U-MedDCM-OCT-S38-C3</strain>
    </source>
</reference>